<organism evidence="1 2">
    <name type="scientific">Bacillus infantis</name>
    <dbReference type="NCBI Taxonomy" id="324767"/>
    <lineage>
        <taxon>Bacteria</taxon>
        <taxon>Bacillati</taxon>
        <taxon>Bacillota</taxon>
        <taxon>Bacilli</taxon>
        <taxon>Bacillales</taxon>
        <taxon>Bacillaceae</taxon>
        <taxon>Bacillus</taxon>
    </lineage>
</organism>
<gene>
    <name evidence="1" type="ORF">FZD47_02505</name>
</gene>
<dbReference type="EMBL" id="VTES01000001">
    <property type="protein sequence ID" value="TYS66378.1"/>
    <property type="molecule type" value="Genomic_DNA"/>
</dbReference>
<dbReference type="RefSeq" id="WP_148949080.1">
    <property type="nucleotide sequence ID" value="NZ_VTES01000001.1"/>
</dbReference>
<reference evidence="1 2" key="1">
    <citation type="submission" date="2019-08" db="EMBL/GenBank/DDBJ databases">
        <title>Bacillus genomes from the desert of Cuatro Cienegas, Coahuila.</title>
        <authorList>
            <person name="Olmedo-Alvarez G."/>
        </authorList>
    </citation>
    <scope>NUCLEOTIDE SEQUENCE [LARGE SCALE GENOMIC DNA]</scope>
    <source>
        <strain evidence="1 2">CH37_1T</strain>
    </source>
</reference>
<proteinExistence type="predicted"/>
<evidence type="ECO:0008006" key="3">
    <source>
        <dbReference type="Google" id="ProtNLM"/>
    </source>
</evidence>
<accession>A0A5D4SVR7</accession>
<evidence type="ECO:0000313" key="1">
    <source>
        <dbReference type="EMBL" id="TYS66378.1"/>
    </source>
</evidence>
<dbReference type="AlphaFoldDB" id="A0A5D4SVR7"/>
<name>A0A5D4SVR7_9BACI</name>
<sequence length="102" mass="11437">MINLNQTKVIPINFGAVGEPEILQNLRTLFSTPEGTVPFDRKFGIKIDVVDGPIPIIEGRLMVEYMEKAEIFEPRVKIENVTIYKDEKDGSLFPSVEVSLGT</sequence>
<evidence type="ECO:0000313" key="2">
    <source>
        <dbReference type="Proteomes" id="UP000323732"/>
    </source>
</evidence>
<dbReference type="SUPFAM" id="SSF160719">
    <property type="entry name" value="gpW/gp25-like"/>
    <property type="match status" value="1"/>
</dbReference>
<dbReference type="Gene3D" id="3.10.450.40">
    <property type="match status" value="1"/>
</dbReference>
<comment type="caution">
    <text evidence="1">The sequence shown here is derived from an EMBL/GenBank/DDBJ whole genome shotgun (WGS) entry which is preliminary data.</text>
</comment>
<dbReference type="Proteomes" id="UP000323732">
    <property type="component" value="Unassembled WGS sequence"/>
</dbReference>
<protein>
    <recommendedName>
        <fullName evidence="3">IraD/Gp25-like domain-containing protein</fullName>
    </recommendedName>
</protein>